<feature type="transmembrane region" description="Helical" evidence="7">
    <location>
        <begin position="230"/>
        <end position="250"/>
    </location>
</feature>
<evidence type="ECO:0000256" key="6">
    <source>
        <dbReference type="SAM" id="MobiDB-lite"/>
    </source>
</evidence>
<dbReference type="Gene3D" id="2.60.120.740">
    <property type="match status" value="2"/>
</dbReference>
<evidence type="ECO:0000256" key="2">
    <source>
        <dbReference type="ARBA" id="ARBA00006023"/>
    </source>
</evidence>
<evidence type="ECO:0000313" key="10">
    <source>
        <dbReference type="Proteomes" id="UP000826234"/>
    </source>
</evidence>
<feature type="region of interest" description="Disordered" evidence="6">
    <location>
        <begin position="276"/>
        <end position="296"/>
    </location>
</feature>
<keyword evidence="5 7" id="KW-0472">Membrane</keyword>
<keyword evidence="3 7" id="KW-0812">Transmembrane</keyword>
<dbReference type="Proteomes" id="UP000826234">
    <property type="component" value="Unassembled WGS sequence"/>
</dbReference>
<accession>A0ABQ7TME0</accession>
<organism evidence="9 10">
    <name type="scientific">Phrynosoma platyrhinos</name>
    <name type="common">Desert horned lizard</name>
    <dbReference type="NCBI Taxonomy" id="52577"/>
    <lineage>
        <taxon>Eukaryota</taxon>
        <taxon>Metazoa</taxon>
        <taxon>Chordata</taxon>
        <taxon>Craniata</taxon>
        <taxon>Vertebrata</taxon>
        <taxon>Euteleostomi</taxon>
        <taxon>Lepidosauria</taxon>
        <taxon>Squamata</taxon>
        <taxon>Bifurcata</taxon>
        <taxon>Unidentata</taxon>
        <taxon>Episquamata</taxon>
        <taxon>Toxicofera</taxon>
        <taxon>Iguania</taxon>
        <taxon>Phrynosomatidae</taxon>
        <taxon>Phrynosomatinae</taxon>
        <taxon>Phrynosoma</taxon>
    </lineage>
</organism>
<protein>
    <recommendedName>
        <fullName evidence="8">EVA1 domain-containing protein</fullName>
    </recommendedName>
</protein>
<evidence type="ECO:0000256" key="1">
    <source>
        <dbReference type="ARBA" id="ARBA00004167"/>
    </source>
</evidence>
<comment type="similarity">
    <text evidence="2">Belongs to the EVA1 family.</text>
</comment>
<evidence type="ECO:0000259" key="8">
    <source>
        <dbReference type="Pfam" id="PF14851"/>
    </source>
</evidence>
<dbReference type="PANTHER" id="PTHR46780">
    <property type="entry name" value="PROTEIN EVA-1"/>
    <property type="match status" value="1"/>
</dbReference>
<evidence type="ECO:0000256" key="3">
    <source>
        <dbReference type="ARBA" id="ARBA00022692"/>
    </source>
</evidence>
<keyword evidence="4 7" id="KW-1133">Transmembrane helix</keyword>
<evidence type="ECO:0000256" key="5">
    <source>
        <dbReference type="ARBA" id="ARBA00023136"/>
    </source>
</evidence>
<comment type="caution">
    <text evidence="9">The sequence shown here is derived from an EMBL/GenBank/DDBJ whole genome shotgun (WGS) entry which is preliminary data.</text>
</comment>
<dbReference type="EMBL" id="JAIPUX010000415">
    <property type="protein sequence ID" value="KAH0630989.1"/>
    <property type="molecule type" value="Genomic_DNA"/>
</dbReference>
<name>A0ABQ7TME0_PHRPL</name>
<evidence type="ECO:0000313" key="9">
    <source>
        <dbReference type="EMBL" id="KAH0630989.1"/>
    </source>
</evidence>
<keyword evidence="10" id="KW-1185">Reference proteome</keyword>
<evidence type="ECO:0000256" key="4">
    <source>
        <dbReference type="ARBA" id="ARBA00022989"/>
    </source>
</evidence>
<gene>
    <name evidence="9" type="ORF">JD844_004440</name>
</gene>
<proteinExistence type="inferred from homology"/>
<dbReference type="InterPro" id="IPR043159">
    <property type="entry name" value="Lectin_gal-bd_sf"/>
</dbReference>
<feature type="domain" description="EVA1" evidence="8">
    <location>
        <begin position="212"/>
        <end position="303"/>
    </location>
</feature>
<feature type="compositionally biased region" description="Basic and acidic residues" evidence="6">
    <location>
        <begin position="276"/>
        <end position="291"/>
    </location>
</feature>
<dbReference type="Pfam" id="PF14851">
    <property type="entry name" value="FAM176"/>
    <property type="match status" value="1"/>
</dbReference>
<evidence type="ECO:0000256" key="7">
    <source>
        <dbReference type="SAM" id="Phobius"/>
    </source>
</evidence>
<dbReference type="InterPro" id="IPR039500">
    <property type="entry name" value="EVA1_dom"/>
</dbReference>
<reference evidence="9 10" key="1">
    <citation type="journal article" date="2022" name="Gigascience">
        <title>A chromosome-level genome assembly and annotation of the desert horned lizard, Phrynosoma platyrhinos, provides insight into chromosomal rearrangements among reptiles.</title>
        <authorList>
            <person name="Koochekian N."/>
            <person name="Ascanio A."/>
            <person name="Farleigh K."/>
            <person name="Card D.C."/>
            <person name="Schield D.R."/>
            <person name="Castoe T.A."/>
            <person name="Jezkova T."/>
        </authorList>
    </citation>
    <scope>NUCLEOTIDE SEQUENCE [LARGE SCALE GENOMIC DNA]</scope>
    <source>
        <strain evidence="9">NK-2021</strain>
    </source>
</reference>
<comment type="subcellular location">
    <subcellularLocation>
        <location evidence="1">Membrane</location>
        <topology evidence="1">Single-pass membrane protein</topology>
    </subcellularLocation>
</comment>
<sequence length="352" mass="39614">MPRVNVFLPKQFHKASKLEEAVLHFFGESDEKKAGYLQKVLKNHTAHACDGEQLTIICPHRTSVAVLSAFYGRRVPSRNLCPTSGDLSLESTDCLSATVLQWQGVGRHEGTESVFYFPANHRLKTVCEDEKLRLQCRNKSVLAIYSAIYGRPLQGKPECNSVNGTGADIVPRQLLEEVGRDSQEDPFAISDYTHGGWYTGPRLYRLQENQMIFTSSLETFAHMWGVPEKVGFYFLCGVSGGLVFLLLIFVPKMALLRDLKEVFKATELSDSLELETTKLQDEREEETHDDSSSDSSFRHLTRIYHNSNNIFGPELTAVLEGATDQRGHEGDEIWIPKESSPYAIHKIKSATK</sequence>